<gene>
    <name evidence="1" type="ORF">QFC24_006236</name>
</gene>
<evidence type="ECO:0000313" key="1">
    <source>
        <dbReference type="EMBL" id="KAJ9118407.1"/>
    </source>
</evidence>
<evidence type="ECO:0000313" key="2">
    <source>
        <dbReference type="Proteomes" id="UP001234202"/>
    </source>
</evidence>
<protein>
    <submittedName>
        <fullName evidence="1">Uncharacterized protein</fullName>
    </submittedName>
</protein>
<dbReference type="Proteomes" id="UP001234202">
    <property type="component" value="Unassembled WGS sequence"/>
</dbReference>
<organism evidence="1 2">
    <name type="scientific">Naganishia onofrii</name>
    <dbReference type="NCBI Taxonomy" id="1851511"/>
    <lineage>
        <taxon>Eukaryota</taxon>
        <taxon>Fungi</taxon>
        <taxon>Dikarya</taxon>
        <taxon>Basidiomycota</taxon>
        <taxon>Agaricomycotina</taxon>
        <taxon>Tremellomycetes</taxon>
        <taxon>Filobasidiales</taxon>
        <taxon>Filobasidiaceae</taxon>
        <taxon>Naganishia</taxon>
    </lineage>
</organism>
<reference evidence="1" key="1">
    <citation type="submission" date="2023-04" db="EMBL/GenBank/DDBJ databases">
        <title>Draft Genome sequencing of Naganishia species isolated from polar environments using Oxford Nanopore Technology.</title>
        <authorList>
            <person name="Leo P."/>
            <person name="Venkateswaran K."/>
        </authorList>
    </citation>
    <scope>NUCLEOTIDE SEQUENCE</scope>
    <source>
        <strain evidence="1">DBVPG 5303</strain>
    </source>
</reference>
<name>A0ACC2X541_9TREE</name>
<keyword evidence="2" id="KW-1185">Reference proteome</keyword>
<accession>A0ACC2X541</accession>
<comment type="caution">
    <text evidence="1">The sequence shown here is derived from an EMBL/GenBank/DDBJ whole genome shotgun (WGS) entry which is preliminary data.</text>
</comment>
<sequence>MKTSSVLSTLTFFAIAFLACVRASNVVTLTTDNFDQIIGQGKPALVEFYASWCGHCKKLVPVWEELADAFNKDKVIIAKIDADIEKEMGKRYGIQGFPTLKWFTADDLKNPEDYDGGRDLNDLAAFVTTKSGVRSSLKSAAPSEVKHLGAGNFKEVVDSGKNVLVAFKAPWCGHCKSLTKPYEAVAKAFKSESDCVVAEVPDADSEINRPLAQEHGVNSYPTIKFFPKDGSEPIPYAGARNEEGFVTFLNEHCGTHRSPSGSLLATAGRALALDKLSAEFFSSPATDRPAVLTKARAYVANLTSQAKQAGQQAPGAAAALTAAQYYVKAMERVLEKGEDWLAKETARFTKLSSSPSLAPAKIDEITIKRNILSTFISRTFDDAAELAEEAYDAVLGVGEKVRDVVGEATKSVHSVVDTATEAVGQKVKQVKKQEL</sequence>
<dbReference type="EMBL" id="JASBWV010000029">
    <property type="protein sequence ID" value="KAJ9118407.1"/>
    <property type="molecule type" value="Genomic_DNA"/>
</dbReference>
<proteinExistence type="predicted"/>